<protein>
    <submittedName>
        <fullName evidence="2">Uu.00g008800.m01.CDS01</fullName>
    </submittedName>
</protein>
<dbReference type="InterPro" id="IPR001447">
    <property type="entry name" value="Arylamine_N-AcTrfase"/>
</dbReference>
<comment type="caution">
    <text evidence="2">The sequence shown here is derived from an EMBL/GenBank/DDBJ whole genome shotgun (WGS) entry which is preliminary data.</text>
</comment>
<dbReference type="Proteomes" id="UP001295740">
    <property type="component" value="Unassembled WGS sequence"/>
</dbReference>
<dbReference type="PANTHER" id="PTHR11786:SF0">
    <property type="entry name" value="ARYLAMINE N-ACETYLTRANSFERASE 4-RELATED"/>
    <property type="match status" value="1"/>
</dbReference>
<accession>A0AAI8VRI7</accession>
<dbReference type="SUPFAM" id="SSF54001">
    <property type="entry name" value="Cysteine proteinases"/>
    <property type="match status" value="1"/>
</dbReference>
<evidence type="ECO:0000313" key="2">
    <source>
        <dbReference type="EMBL" id="CAJ2512761.1"/>
    </source>
</evidence>
<dbReference type="Gene3D" id="3.30.2140.20">
    <property type="match status" value="1"/>
</dbReference>
<dbReference type="PANTHER" id="PTHR11786">
    <property type="entry name" value="N-HYDROXYARYLAMINE O-ACETYLTRANSFERASE"/>
    <property type="match status" value="1"/>
</dbReference>
<sequence length="309" mass="35290">MASAYSRDQLGQFLDYTQLPRELHHVPPSLSLLRTLHVYMLAAVPYENLSLHYNATHTIDIDPQHIFQKIVVNRRGRGGYCMENALLYNHVLRGLGFDAYTAGVRTRPRLEGVPQGDFPGWIHIISIVTLDGKKYHVDVGFGGDGATMPMPLVDGLVHRNIGTQEIRLIRDWIPTQTHRTEEHKLWIYQYRNGADKDWNSFYAFPELEFMPLDWEVVNWWTGSSPKSWQTSTVLAIKFLRRAGEDGGETIYGKRMLVNGVVKENLGGKTSVVLECKTEEERVLALEKYFDIHLSDDEKDGIKGYKTALS</sequence>
<keyword evidence="3" id="KW-1185">Reference proteome</keyword>
<reference evidence="2" key="1">
    <citation type="submission" date="2023-10" db="EMBL/GenBank/DDBJ databases">
        <authorList>
            <person name="Hackl T."/>
        </authorList>
    </citation>
    <scope>NUCLEOTIDE SEQUENCE</scope>
</reference>
<proteinExistence type="inferred from homology"/>
<gene>
    <name evidence="2" type="ORF">KHLLAP_LOCUS13229</name>
</gene>
<name>A0AAI8VRI7_9PEZI</name>
<dbReference type="AlphaFoldDB" id="A0AAI8VRI7"/>
<comment type="similarity">
    <text evidence="1">Belongs to the arylamine N-acetyltransferase family.</text>
</comment>
<dbReference type="Pfam" id="PF00797">
    <property type="entry name" value="Acetyltransf_2"/>
    <property type="match status" value="1"/>
</dbReference>
<evidence type="ECO:0000256" key="1">
    <source>
        <dbReference type="ARBA" id="ARBA00006547"/>
    </source>
</evidence>
<dbReference type="InterPro" id="IPR053710">
    <property type="entry name" value="Arylamine_NAT_domain_sf"/>
</dbReference>
<dbReference type="InterPro" id="IPR038765">
    <property type="entry name" value="Papain-like_cys_pep_sf"/>
</dbReference>
<dbReference type="EMBL" id="CAUWAG010000020">
    <property type="protein sequence ID" value="CAJ2512761.1"/>
    <property type="molecule type" value="Genomic_DNA"/>
</dbReference>
<evidence type="ECO:0000313" key="3">
    <source>
        <dbReference type="Proteomes" id="UP001295740"/>
    </source>
</evidence>
<organism evidence="2 3">
    <name type="scientific">Anthostomella pinea</name>
    <dbReference type="NCBI Taxonomy" id="933095"/>
    <lineage>
        <taxon>Eukaryota</taxon>
        <taxon>Fungi</taxon>
        <taxon>Dikarya</taxon>
        <taxon>Ascomycota</taxon>
        <taxon>Pezizomycotina</taxon>
        <taxon>Sordariomycetes</taxon>
        <taxon>Xylariomycetidae</taxon>
        <taxon>Xylariales</taxon>
        <taxon>Xylariaceae</taxon>
        <taxon>Anthostomella</taxon>
    </lineage>
</organism>
<dbReference type="GO" id="GO:0016407">
    <property type="term" value="F:acetyltransferase activity"/>
    <property type="evidence" value="ECO:0007669"/>
    <property type="project" value="InterPro"/>
</dbReference>